<feature type="region of interest" description="Disordered" evidence="1">
    <location>
        <begin position="1"/>
        <end position="42"/>
    </location>
</feature>
<dbReference type="AlphaFoldDB" id="A0A5B7FNZ3"/>
<evidence type="ECO:0000313" key="2">
    <source>
        <dbReference type="EMBL" id="MPC49450.1"/>
    </source>
</evidence>
<keyword evidence="3" id="KW-1185">Reference proteome</keyword>
<evidence type="ECO:0000313" key="3">
    <source>
        <dbReference type="Proteomes" id="UP000324222"/>
    </source>
</evidence>
<dbReference type="EMBL" id="VSRR010008879">
    <property type="protein sequence ID" value="MPC49450.1"/>
    <property type="molecule type" value="Genomic_DNA"/>
</dbReference>
<gene>
    <name evidence="2" type="ORF">E2C01_043252</name>
</gene>
<proteinExistence type="predicted"/>
<protein>
    <submittedName>
        <fullName evidence="2">Uncharacterized protein</fullName>
    </submittedName>
</protein>
<dbReference type="Proteomes" id="UP000324222">
    <property type="component" value="Unassembled WGS sequence"/>
</dbReference>
<feature type="compositionally biased region" description="Basic and acidic residues" evidence="1">
    <location>
        <begin position="1"/>
        <end position="15"/>
    </location>
</feature>
<organism evidence="2 3">
    <name type="scientific">Portunus trituberculatus</name>
    <name type="common">Swimming crab</name>
    <name type="synonym">Neptunus trituberculatus</name>
    <dbReference type="NCBI Taxonomy" id="210409"/>
    <lineage>
        <taxon>Eukaryota</taxon>
        <taxon>Metazoa</taxon>
        <taxon>Ecdysozoa</taxon>
        <taxon>Arthropoda</taxon>
        <taxon>Crustacea</taxon>
        <taxon>Multicrustacea</taxon>
        <taxon>Malacostraca</taxon>
        <taxon>Eumalacostraca</taxon>
        <taxon>Eucarida</taxon>
        <taxon>Decapoda</taxon>
        <taxon>Pleocyemata</taxon>
        <taxon>Brachyura</taxon>
        <taxon>Eubrachyura</taxon>
        <taxon>Portunoidea</taxon>
        <taxon>Portunidae</taxon>
        <taxon>Portuninae</taxon>
        <taxon>Portunus</taxon>
    </lineage>
</organism>
<comment type="caution">
    <text evidence="2">The sequence shown here is derived from an EMBL/GenBank/DDBJ whole genome shotgun (WGS) entry which is preliminary data.</text>
</comment>
<accession>A0A5B7FNZ3</accession>
<name>A0A5B7FNZ3_PORTR</name>
<reference evidence="2 3" key="1">
    <citation type="submission" date="2019-05" db="EMBL/GenBank/DDBJ databases">
        <title>Another draft genome of Portunus trituberculatus and its Hox gene families provides insights of decapod evolution.</title>
        <authorList>
            <person name="Jeong J.-H."/>
            <person name="Song I."/>
            <person name="Kim S."/>
            <person name="Choi T."/>
            <person name="Kim D."/>
            <person name="Ryu S."/>
            <person name="Kim W."/>
        </authorList>
    </citation>
    <scope>NUCLEOTIDE SEQUENCE [LARGE SCALE GENOMIC DNA]</scope>
    <source>
        <tissue evidence="2">Muscle</tissue>
    </source>
</reference>
<sequence length="95" mass="10714">MNEREIRREKQMKDKRMAKKKTGREEHLTPEGQEAAAIEAPGEDWIPVAGAVVVSEKKEHILTSHQVAEDRRETEEVVHLGNVTNQDFVSGPEGL</sequence>
<dbReference type="OrthoDB" id="6605262at2759"/>
<evidence type="ECO:0000256" key="1">
    <source>
        <dbReference type="SAM" id="MobiDB-lite"/>
    </source>
</evidence>